<dbReference type="RefSeq" id="XP_007774707.1">
    <property type="nucleotide sequence ID" value="XM_007776517.1"/>
</dbReference>
<protein>
    <submittedName>
        <fullName evidence="2">Uncharacterized protein</fullName>
    </submittedName>
</protein>
<feature type="region of interest" description="Disordered" evidence="1">
    <location>
        <begin position="1"/>
        <end position="76"/>
    </location>
</feature>
<dbReference type="AlphaFoldDB" id="A0A5M3M8D1"/>
<evidence type="ECO:0000313" key="2">
    <source>
        <dbReference type="EMBL" id="EIW75303.1"/>
    </source>
</evidence>
<evidence type="ECO:0000313" key="3">
    <source>
        <dbReference type="Proteomes" id="UP000053558"/>
    </source>
</evidence>
<comment type="caution">
    <text evidence="2">The sequence shown here is derived from an EMBL/GenBank/DDBJ whole genome shotgun (WGS) entry which is preliminary data.</text>
</comment>
<evidence type="ECO:0000256" key="1">
    <source>
        <dbReference type="SAM" id="MobiDB-lite"/>
    </source>
</evidence>
<name>A0A5M3M8D1_CONPW</name>
<dbReference type="OMA" id="KHWDAHR"/>
<reference evidence="3" key="1">
    <citation type="journal article" date="2012" name="Science">
        <title>The Paleozoic origin of enzymatic lignin decomposition reconstructed from 31 fungal genomes.</title>
        <authorList>
            <person name="Floudas D."/>
            <person name="Binder M."/>
            <person name="Riley R."/>
            <person name="Barry K."/>
            <person name="Blanchette R.A."/>
            <person name="Henrissat B."/>
            <person name="Martinez A.T."/>
            <person name="Otillar R."/>
            <person name="Spatafora J.W."/>
            <person name="Yadav J.S."/>
            <person name="Aerts A."/>
            <person name="Benoit I."/>
            <person name="Boyd A."/>
            <person name="Carlson A."/>
            <person name="Copeland A."/>
            <person name="Coutinho P.M."/>
            <person name="de Vries R.P."/>
            <person name="Ferreira P."/>
            <person name="Findley K."/>
            <person name="Foster B."/>
            <person name="Gaskell J."/>
            <person name="Glotzer D."/>
            <person name="Gorecki P."/>
            <person name="Heitman J."/>
            <person name="Hesse C."/>
            <person name="Hori C."/>
            <person name="Igarashi K."/>
            <person name="Jurgens J.A."/>
            <person name="Kallen N."/>
            <person name="Kersten P."/>
            <person name="Kohler A."/>
            <person name="Kuees U."/>
            <person name="Kumar T.K.A."/>
            <person name="Kuo A."/>
            <person name="LaButti K."/>
            <person name="Larrondo L.F."/>
            <person name="Lindquist E."/>
            <person name="Ling A."/>
            <person name="Lombard V."/>
            <person name="Lucas S."/>
            <person name="Lundell T."/>
            <person name="Martin R."/>
            <person name="McLaughlin D.J."/>
            <person name="Morgenstern I."/>
            <person name="Morin E."/>
            <person name="Murat C."/>
            <person name="Nagy L.G."/>
            <person name="Nolan M."/>
            <person name="Ohm R.A."/>
            <person name="Patyshakuliyeva A."/>
            <person name="Rokas A."/>
            <person name="Ruiz-Duenas F.J."/>
            <person name="Sabat G."/>
            <person name="Salamov A."/>
            <person name="Samejima M."/>
            <person name="Schmutz J."/>
            <person name="Slot J.C."/>
            <person name="St John F."/>
            <person name="Stenlid J."/>
            <person name="Sun H."/>
            <person name="Sun S."/>
            <person name="Syed K."/>
            <person name="Tsang A."/>
            <person name="Wiebenga A."/>
            <person name="Young D."/>
            <person name="Pisabarro A."/>
            <person name="Eastwood D.C."/>
            <person name="Martin F."/>
            <person name="Cullen D."/>
            <person name="Grigoriev I.V."/>
            <person name="Hibbett D.S."/>
        </authorList>
    </citation>
    <scope>NUCLEOTIDE SEQUENCE [LARGE SCALE GENOMIC DNA]</scope>
    <source>
        <strain evidence="3">RWD-64-598 SS2</strain>
    </source>
</reference>
<accession>A0A5M3M8D1</accession>
<feature type="region of interest" description="Disordered" evidence="1">
    <location>
        <begin position="394"/>
        <end position="487"/>
    </location>
</feature>
<feature type="compositionally biased region" description="Acidic residues" evidence="1">
    <location>
        <begin position="419"/>
        <end position="438"/>
    </location>
</feature>
<dbReference type="OrthoDB" id="3270344at2759"/>
<dbReference type="KEGG" id="cput:CONPUDRAFT_169667"/>
<sequence length="595" mass="64906">MPEQMEVDAASNRSPEPRQEDETQQVPASPPHTPKPPSPPPSASANAVPQKRKSPPSESGSADAQGESADEDQEIPKDEYEAGQVICQTCGQGVSFRDDASGGFTLKHWDAHRQKCATTMQAPPEPVIYTPESTAEALANPPPKRRRAKRTEEERIDYLRSDPYVAEFEAYRVLCASCDKWIRLRPNSTYCSIPWDAHRKSCLSKKINKNVYGLAERNSILAKDPDVRKFDAERILCNSCDTWIGVSSSNHMQAVQQWLSHRTSCKKSLPDRNAASSSKSEGGAHSRATDSADAMTPGANGKLGGDPESPSSSFKDLNPGNFPPAHESRRRNAEQRASTLRADPYVGEVEPNRVFCKLCRKWVQLRQDSSYCAYPWLQHRGKCLIRHERKAQKAAQLEAKMHGGASGSRLSHDDGMSDGSEDELESEDGMIDGAEDADGGSASSVHYRKRAKKPRLDGPSAVSGGGGWAAEGSASSRGGARGGARGAKGKFAEIPVADVPPGASRLMRRLNIGFAELNSAPGRTNFIFSSIAYLFMTTYEPSDDMTISSLLTYLNTTIPPDKYEDFDTTEVVKAAAALQERGDIVFEGDTLRLLE</sequence>
<proteinExistence type="predicted"/>
<dbReference type="EMBL" id="JH711589">
    <property type="protein sequence ID" value="EIW75303.1"/>
    <property type="molecule type" value="Genomic_DNA"/>
</dbReference>
<feature type="region of interest" description="Disordered" evidence="1">
    <location>
        <begin position="267"/>
        <end position="339"/>
    </location>
</feature>
<gene>
    <name evidence="2" type="ORF">CONPUDRAFT_169667</name>
</gene>
<organism evidence="2 3">
    <name type="scientific">Coniophora puteana (strain RWD-64-598)</name>
    <name type="common">Brown rot fungus</name>
    <dbReference type="NCBI Taxonomy" id="741705"/>
    <lineage>
        <taxon>Eukaryota</taxon>
        <taxon>Fungi</taxon>
        <taxon>Dikarya</taxon>
        <taxon>Basidiomycota</taxon>
        <taxon>Agaricomycotina</taxon>
        <taxon>Agaricomycetes</taxon>
        <taxon>Agaricomycetidae</taxon>
        <taxon>Boletales</taxon>
        <taxon>Coniophorineae</taxon>
        <taxon>Coniophoraceae</taxon>
        <taxon>Coniophora</taxon>
    </lineage>
</organism>
<feature type="compositionally biased region" description="Pro residues" evidence="1">
    <location>
        <begin position="28"/>
        <end position="42"/>
    </location>
</feature>
<dbReference type="GeneID" id="19206302"/>
<dbReference type="Proteomes" id="UP000053558">
    <property type="component" value="Unassembled WGS sequence"/>
</dbReference>
<keyword evidence="3" id="KW-1185">Reference proteome</keyword>